<proteinExistence type="predicted"/>
<name>A0AAD6SGE8_9AGAR</name>
<comment type="caution">
    <text evidence="2">The sequence shown here is derived from an EMBL/GenBank/DDBJ whole genome shotgun (WGS) entry which is preliminary data.</text>
</comment>
<keyword evidence="3" id="KW-1185">Reference proteome</keyword>
<accession>A0AAD6SGE8</accession>
<dbReference type="Proteomes" id="UP001218188">
    <property type="component" value="Unassembled WGS sequence"/>
</dbReference>
<feature type="compositionally biased region" description="Basic and acidic residues" evidence="1">
    <location>
        <begin position="115"/>
        <end position="124"/>
    </location>
</feature>
<dbReference type="EMBL" id="JARJCM010000127">
    <property type="protein sequence ID" value="KAJ7027223.1"/>
    <property type="molecule type" value="Genomic_DNA"/>
</dbReference>
<feature type="region of interest" description="Disordered" evidence="1">
    <location>
        <begin position="76"/>
        <end position="155"/>
    </location>
</feature>
<protein>
    <submittedName>
        <fullName evidence="2">Uncharacterized protein</fullName>
    </submittedName>
</protein>
<sequence length="155" mass="17211">MGGIRIREYGHTAPYTYGRDTEVLGARRSLEPLLSRHGTPTRGFNEVGRDTASYGAVSRIRTTCAAAPKTAHVRFPSKEVGGDEGGMSVGRAGSRFGRDKARGWASKNYKPIIPDQRHKQECGRTNHSMSSNGMRQDYHRTKTRDQNQEQMGAMI</sequence>
<feature type="compositionally biased region" description="Basic and acidic residues" evidence="1">
    <location>
        <begin position="136"/>
        <end position="147"/>
    </location>
</feature>
<evidence type="ECO:0000313" key="2">
    <source>
        <dbReference type="EMBL" id="KAJ7027223.1"/>
    </source>
</evidence>
<evidence type="ECO:0000256" key="1">
    <source>
        <dbReference type="SAM" id="MobiDB-lite"/>
    </source>
</evidence>
<dbReference type="AlphaFoldDB" id="A0AAD6SGE8"/>
<feature type="compositionally biased region" description="Polar residues" evidence="1">
    <location>
        <begin position="125"/>
        <end position="134"/>
    </location>
</feature>
<organism evidence="2 3">
    <name type="scientific">Mycena alexandri</name>
    <dbReference type="NCBI Taxonomy" id="1745969"/>
    <lineage>
        <taxon>Eukaryota</taxon>
        <taxon>Fungi</taxon>
        <taxon>Dikarya</taxon>
        <taxon>Basidiomycota</taxon>
        <taxon>Agaricomycotina</taxon>
        <taxon>Agaricomycetes</taxon>
        <taxon>Agaricomycetidae</taxon>
        <taxon>Agaricales</taxon>
        <taxon>Marasmiineae</taxon>
        <taxon>Mycenaceae</taxon>
        <taxon>Mycena</taxon>
    </lineage>
</organism>
<evidence type="ECO:0000313" key="3">
    <source>
        <dbReference type="Proteomes" id="UP001218188"/>
    </source>
</evidence>
<gene>
    <name evidence="2" type="ORF">C8F04DRAFT_1189774</name>
</gene>
<reference evidence="2" key="1">
    <citation type="submission" date="2023-03" db="EMBL/GenBank/DDBJ databases">
        <title>Massive genome expansion in bonnet fungi (Mycena s.s.) driven by repeated elements and novel gene families across ecological guilds.</title>
        <authorList>
            <consortium name="Lawrence Berkeley National Laboratory"/>
            <person name="Harder C.B."/>
            <person name="Miyauchi S."/>
            <person name="Viragh M."/>
            <person name="Kuo A."/>
            <person name="Thoen E."/>
            <person name="Andreopoulos B."/>
            <person name="Lu D."/>
            <person name="Skrede I."/>
            <person name="Drula E."/>
            <person name="Henrissat B."/>
            <person name="Morin E."/>
            <person name="Kohler A."/>
            <person name="Barry K."/>
            <person name="LaButti K."/>
            <person name="Morin E."/>
            <person name="Salamov A."/>
            <person name="Lipzen A."/>
            <person name="Mereny Z."/>
            <person name="Hegedus B."/>
            <person name="Baldrian P."/>
            <person name="Stursova M."/>
            <person name="Weitz H."/>
            <person name="Taylor A."/>
            <person name="Grigoriev I.V."/>
            <person name="Nagy L.G."/>
            <person name="Martin F."/>
            <person name="Kauserud H."/>
        </authorList>
    </citation>
    <scope>NUCLEOTIDE SEQUENCE</scope>
    <source>
        <strain evidence="2">CBHHK200</strain>
    </source>
</reference>